<dbReference type="Pfam" id="PF02738">
    <property type="entry name" value="MoCoBD_1"/>
    <property type="match status" value="1"/>
</dbReference>
<dbReference type="InterPro" id="IPR029032">
    <property type="entry name" value="AhpD-like"/>
</dbReference>
<proteinExistence type="predicted"/>
<evidence type="ECO:0000256" key="2">
    <source>
        <dbReference type="ARBA" id="ARBA00023002"/>
    </source>
</evidence>
<dbReference type="PANTHER" id="PTHR11908:SF132">
    <property type="entry name" value="ALDEHYDE OXIDASE 1-RELATED"/>
    <property type="match status" value="1"/>
</dbReference>
<dbReference type="Pfam" id="PF01315">
    <property type="entry name" value="Ald_Xan_dh_C"/>
    <property type="match status" value="1"/>
</dbReference>
<evidence type="ECO:0000259" key="4">
    <source>
        <dbReference type="Pfam" id="PF02738"/>
    </source>
</evidence>
<evidence type="ECO:0000313" key="5">
    <source>
        <dbReference type="EMBL" id="CAI8028164.1"/>
    </source>
</evidence>
<dbReference type="InterPro" id="IPR037165">
    <property type="entry name" value="AldOxase/xan_DH_Mopterin-bd_sf"/>
</dbReference>
<accession>A0AA35WPM1</accession>
<feature type="domain" description="Aldehyde oxidase/xanthine dehydrogenase a/b hammerhead" evidence="3">
    <location>
        <begin position="1"/>
        <end position="38"/>
    </location>
</feature>
<keyword evidence="1" id="KW-0500">Molybdenum</keyword>
<dbReference type="GO" id="GO:0005506">
    <property type="term" value="F:iron ion binding"/>
    <property type="evidence" value="ECO:0007669"/>
    <property type="project" value="InterPro"/>
</dbReference>
<dbReference type="InterPro" id="IPR000674">
    <property type="entry name" value="Ald_Oxase/Xan_DH_a/b"/>
</dbReference>
<evidence type="ECO:0000256" key="1">
    <source>
        <dbReference type="ARBA" id="ARBA00022505"/>
    </source>
</evidence>
<dbReference type="SUPFAM" id="SSF56003">
    <property type="entry name" value="Molybdenum cofactor-binding domain"/>
    <property type="match status" value="1"/>
</dbReference>
<dbReference type="Proteomes" id="UP001174909">
    <property type="component" value="Unassembled WGS sequence"/>
</dbReference>
<dbReference type="SUPFAM" id="SSF69118">
    <property type="entry name" value="AhpD-like"/>
    <property type="match status" value="1"/>
</dbReference>
<dbReference type="InterPro" id="IPR036856">
    <property type="entry name" value="Ald_Oxase/Xan_DH_a/b_sf"/>
</dbReference>
<protein>
    <submittedName>
        <fullName evidence="5">Nicotinate dehydrogenase large molybdopterin subunit</fullName>
    </submittedName>
</protein>
<keyword evidence="6" id="KW-1185">Reference proteome</keyword>
<evidence type="ECO:0000313" key="6">
    <source>
        <dbReference type="Proteomes" id="UP001174909"/>
    </source>
</evidence>
<dbReference type="GO" id="GO:0016491">
    <property type="term" value="F:oxidoreductase activity"/>
    <property type="evidence" value="ECO:0007669"/>
    <property type="project" value="UniProtKB-KW"/>
</dbReference>
<dbReference type="Gene3D" id="1.20.1290.10">
    <property type="entry name" value="AhpD-like"/>
    <property type="match status" value="1"/>
</dbReference>
<dbReference type="Gene3D" id="3.30.365.10">
    <property type="entry name" value="Aldehyde oxidase/xanthine dehydrogenase, molybdopterin binding domain"/>
    <property type="match status" value="2"/>
</dbReference>
<dbReference type="SUPFAM" id="SSF54665">
    <property type="entry name" value="CO dehydrogenase molybdoprotein N-domain-like"/>
    <property type="match status" value="1"/>
</dbReference>
<dbReference type="Gene3D" id="3.90.1170.50">
    <property type="entry name" value="Aldehyde oxidase/xanthine dehydrogenase, a/b hammerhead"/>
    <property type="match status" value="1"/>
</dbReference>
<dbReference type="AlphaFoldDB" id="A0AA35WPM1"/>
<gene>
    <name evidence="5" type="ORF">GBAR_LOCUS16060</name>
</gene>
<dbReference type="InterPro" id="IPR008274">
    <property type="entry name" value="AldOxase/xan_DH_MoCoBD1"/>
</dbReference>
<keyword evidence="2" id="KW-0560">Oxidoreductase</keyword>
<feature type="domain" description="Aldehyde oxidase/xanthine dehydrogenase first molybdopterin binding" evidence="4">
    <location>
        <begin position="73"/>
        <end position="186"/>
    </location>
</feature>
<dbReference type="EMBL" id="CASHTH010002320">
    <property type="protein sequence ID" value="CAI8028164.1"/>
    <property type="molecule type" value="Genomic_DNA"/>
</dbReference>
<dbReference type="InterPro" id="IPR016208">
    <property type="entry name" value="Ald_Oxase/xanthine_DH-like"/>
</dbReference>
<organism evidence="5 6">
    <name type="scientific">Geodia barretti</name>
    <name type="common">Barrett's horny sponge</name>
    <dbReference type="NCBI Taxonomy" id="519541"/>
    <lineage>
        <taxon>Eukaryota</taxon>
        <taxon>Metazoa</taxon>
        <taxon>Porifera</taxon>
        <taxon>Demospongiae</taxon>
        <taxon>Heteroscleromorpha</taxon>
        <taxon>Tetractinellida</taxon>
        <taxon>Astrophorina</taxon>
        <taxon>Geodiidae</taxon>
        <taxon>Geodia</taxon>
    </lineage>
</organism>
<name>A0AA35WPM1_GEOBA</name>
<comment type="caution">
    <text evidence="5">The sequence shown here is derived from an EMBL/GenBank/DDBJ whole genome shotgun (WGS) entry which is preliminary data.</text>
</comment>
<reference evidence="5" key="1">
    <citation type="submission" date="2023-03" db="EMBL/GenBank/DDBJ databases">
        <authorList>
            <person name="Steffen K."/>
            <person name="Cardenas P."/>
        </authorList>
    </citation>
    <scope>NUCLEOTIDE SEQUENCE</scope>
</reference>
<sequence>MAAGKALFRGHPIAAVAADSAHVAEEAAGLIKVDYEVLRASTTVLDAMKDDAELLHEDMTTTEFGEDTDKHSNISNRFVYEQGDVETAFAEADFVIEREFNTRTVHQGYIEPQNASAFWNADGYLTVWTSTQGAFVARDNLASVLELPVSRVKVVPMEIGGGFGGKIPLYLEPLAALLSKKTGRPLSSGYITASLSRRRLPIAAGISNRKADKEATIMARVPFATRENMDAAGQAVWDDIETSRGGVQRNYAAILNNPQAASNFAHLGGYVRFQTPLPPRVKAVAILTAAREACGHYVWTVNQPAARNAGLSEAEISAIHEYRSPNGLSGDDAAVSGFVIELLRQHRVSDASFEAVQGIIGDAGIVDLLVVVSYYHGLAHALQALQVELPDETADALTY</sequence>
<evidence type="ECO:0000259" key="3">
    <source>
        <dbReference type="Pfam" id="PF01315"/>
    </source>
</evidence>
<dbReference type="PANTHER" id="PTHR11908">
    <property type="entry name" value="XANTHINE DEHYDROGENASE"/>
    <property type="match status" value="1"/>
</dbReference>